<reference evidence="1 2" key="1">
    <citation type="submission" date="2019-06" db="EMBL/GenBank/DDBJ databases">
        <title>Paenimaribius caenipelagi gen. nov., sp. nov., isolated from a tidal flat.</title>
        <authorList>
            <person name="Yoon J.-H."/>
        </authorList>
    </citation>
    <scope>NUCLEOTIDE SEQUENCE [LARGE SCALE GENOMIC DNA]</scope>
    <source>
        <strain evidence="1 2">JBTF-M29</strain>
    </source>
</reference>
<accession>A0A547PPN3</accession>
<evidence type="ECO:0000313" key="1">
    <source>
        <dbReference type="EMBL" id="TRD16112.1"/>
    </source>
</evidence>
<proteinExistence type="predicted"/>
<name>A0A547PPN3_9RHOB</name>
<comment type="caution">
    <text evidence="1">The sequence shown here is derived from an EMBL/GenBank/DDBJ whole genome shotgun (WGS) entry which is preliminary data.</text>
</comment>
<dbReference type="EMBL" id="VFSV01000031">
    <property type="protein sequence ID" value="TRD16112.1"/>
    <property type="molecule type" value="Genomic_DNA"/>
</dbReference>
<sequence length="75" mass="7957">MTHIHKLRIVLPSRMAGIAPHAARQLVERMVDGAHDRGGLADAQPTITLTDTGQTPSQFGLMAAQTLPPKPGGHN</sequence>
<dbReference type="RefSeq" id="WP_142835551.1">
    <property type="nucleotide sequence ID" value="NZ_VFSV01000031.1"/>
</dbReference>
<evidence type="ECO:0000313" key="2">
    <source>
        <dbReference type="Proteomes" id="UP000318590"/>
    </source>
</evidence>
<dbReference type="Proteomes" id="UP000318590">
    <property type="component" value="Unassembled WGS sequence"/>
</dbReference>
<gene>
    <name evidence="1" type="ORF">FEV53_14605</name>
</gene>
<organism evidence="1 2">
    <name type="scientific">Palleronia caenipelagi</name>
    <dbReference type="NCBI Taxonomy" id="2489174"/>
    <lineage>
        <taxon>Bacteria</taxon>
        <taxon>Pseudomonadati</taxon>
        <taxon>Pseudomonadota</taxon>
        <taxon>Alphaproteobacteria</taxon>
        <taxon>Rhodobacterales</taxon>
        <taxon>Roseobacteraceae</taxon>
        <taxon>Palleronia</taxon>
    </lineage>
</organism>
<protein>
    <submittedName>
        <fullName evidence="1">Uncharacterized protein</fullName>
    </submittedName>
</protein>
<dbReference type="AlphaFoldDB" id="A0A547PPN3"/>
<keyword evidence="2" id="KW-1185">Reference proteome</keyword>